<gene>
    <name evidence="2" type="ORF">BV494_07960</name>
</gene>
<feature type="compositionally biased region" description="Polar residues" evidence="1">
    <location>
        <begin position="146"/>
        <end position="159"/>
    </location>
</feature>
<dbReference type="Gene3D" id="1.10.10.10">
    <property type="entry name" value="Winged helix-like DNA-binding domain superfamily/Winged helix DNA-binding domain"/>
    <property type="match status" value="1"/>
</dbReference>
<dbReference type="AlphaFoldDB" id="A0A2L1UPL6"/>
<sequence>MSNKLQGLVWDACAPAGLSISQVAIMSRLADYSNDDGISWPAIPRIARQVGAKSPNTVRSALKVLEAGGWLKVQERKTKGRNTSNIYRINVAKLVQAAAEANSTDTPSNFEASNSEVSKIEASNSEGSNNKAVAAVSPSNFEADPQVTTTPDPQGNKTLSPAASQPDDSSDESFLALHPEAVVFNAKKRKWGGADDLTAAEYIWGKIIRMYEQAAECDGEISRPKEPDMTLWANEIRLMCTADGRTHKQICELFVRANRDTFWCKNILNPSKLREKWDDLTIKLTANVPAETSAGGHWNSAEAWENTL</sequence>
<name>A0A2L1UPL6_9GAMM</name>
<dbReference type="GO" id="GO:0003677">
    <property type="term" value="F:DNA binding"/>
    <property type="evidence" value="ECO:0007669"/>
    <property type="project" value="UniProtKB-KW"/>
</dbReference>
<proteinExistence type="predicted"/>
<organism evidence="2 3">
    <name type="scientific">Rahnella sikkimica</name>
    <dbReference type="NCBI Taxonomy" id="1805933"/>
    <lineage>
        <taxon>Bacteria</taxon>
        <taxon>Pseudomonadati</taxon>
        <taxon>Pseudomonadota</taxon>
        <taxon>Gammaproteobacteria</taxon>
        <taxon>Enterobacterales</taxon>
        <taxon>Yersiniaceae</taxon>
        <taxon>Rahnella</taxon>
    </lineage>
</organism>
<dbReference type="OrthoDB" id="6479251at2"/>
<reference evidence="3" key="1">
    <citation type="submission" date="2017-01" db="EMBL/GenBank/DDBJ databases">
        <title>Genome sequence of Rouxiella sp. ERMR1:05.</title>
        <authorList>
            <person name="Kumar R."/>
            <person name="Singh D."/>
            <person name="Kumar S."/>
        </authorList>
    </citation>
    <scope>NUCLEOTIDE SEQUENCE [LARGE SCALE GENOMIC DNA]</scope>
    <source>
        <strain evidence="3">ERMR1:05</strain>
    </source>
</reference>
<dbReference type="Proteomes" id="UP000239197">
    <property type="component" value="Chromosome"/>
</dbReference>
<evidence type="ECO:0000313" key="3">
    <source>
        <dbReference type="Proteomes" id="UP000239197"/>
    </source>
</evidence>
<evidence type="ECO:0000313" key="2">
    <source>
        <dbReference type="EMBL" id="AVF34872.1"/>
    </source>
</evidence>
<feature type="region of interest" description="Disordered" evidence="1">
    <location>
        <begin position="101"/>
        <end position="172"/>
    </location>
</feature>
<dbReference type="SUPFAM" id="SSF46785">
    <property type="entry name" value="Winged helix' DNA-binding domain"/>
    <property type="match status" value="1"/>
</dbReference>
<dbReference type="Pfam" id="PF13730">
    <property type="entry name" value="HTH_36"/>
    <property type="match status" value="1"/>
</dbReference>
<feature type="compositionally biased region" description="Polar residues" evidence="1">
    <location>
        <begin position="101"/>
        <end position="131"/>
    </location>
</feature>
<dbReference type="InterPro" id="IPR036390">
    <property type="entry name" value="WH_DNA-bd_sf"/>
</dbReference>
<keyword evidence="2" id="KW-0238">DNA-binding</keyword>
<protein>
    <submittedName>
        <fullName evidence="2">DNA-binding protein</fullName>
    </submittedName>
</protein>
<evidence type="ECO:0000256" key="1">
    <source>
        <dbReference type="SAM" id="MobiDB-lite"/>
    </source>
</evidence>
<accession>A0A2L1UPL6</accession>
<dbReference type="KEGG" id="rox:BV494_07960"/>
<dbReference type="RefSeq" id="WP_104922389.1">
    <property type="nucleotide sequence ID" value="NZ_CP019062.1"/>
</dbReference>
<keyword evidence="3" id="KW-1185">Reference proteome</keyword>
<dbReference type="EMBL" id="CP019062">
    <property type="protein sequence ID" value="AVF34872.1"/>
    <property type="molecule type" value="Genomic_DNA"/>
</dbReference>
<dbReference type="InterPro" id="IPR036388">
    <property type="entry name" value="WH-like_DNA-bd_sf"/>
</dbReference>